<name>A0A365R3G7_9BURK</name>
<dbReference type="RefSeq" id="WP_059688292.1">
    <property type="nucleotide sequence ID" value="NZ_QMFZ01000001.1"/>
</dbReference>
<dbReference type="EMBL" id="QMFZ01000001">
    <property type="protein sequence ID" value="RBB43260.1"/>
    <property type="molecule type" value="Genomic_DNA"/>
</dbReference>
<reference evidence="1 2" key="1">
    <citation type="submission" date="2018-06" db="EMBL/GenBank/DDBJ databases">
        <title>Draft genome sequence of Burkholderia reimsis strain BE51 isolated from a French agricultural soil.</title>
        <authorList>
            <person name="Esmaeel Q."/>
        </authorList>
    </citation>
    <scope>NUCLEOTIDE SEQUENCE [LARGE SCALE GENOMIC DNA]</scope>
    <source>
        <strain evidence="1 2">BE51</strain>
    </source>
</reference>
<comment type="caution">
    <text evidence="1">The sequence shown here is derived from an EMBL/GenBank/DDBJ whole genome shotgun (WGS) entry which is preliminary data.</text>
</comment>
<organism evidence="1 2">
    <name type="scientific">Burkholderia reimsis</name>
    <dbReference type="NCBI Taxonomy" id="2234132"/>
    <lineage>
        <taxon>Bacteria</taxon>
        <taxon>Pseudomonadati</taxon>
        <taxon>Pseudomonadota</taxon>
        <taxon>Betaproteobacteria</taxon>
        <taxon>Burkholderiales</taxon>
        <taxon>Burkholderiaceae</taxon>
        <taxon>Burkholderia</taxon>
    </lineage>
</organism>
<dbReference type="AlphaFoldDB" id="A0A365R3G7"/>
<sequence length="71" mass="7622">MTTFSSALNQAPPALHVFQQDGGWHWGITVPRPAGSGFKLIAFSHHIFSTEDTAQHDGARALASIVANDVH</sequence>
<evidence type="ECO:0000313" key="2">
    <source>
        <dbReference type="Proteomes" id="UP000252458"/>
    </source>
</evidence>
<proteinExistence type="predicted"/>
<dbReference type="GeneID" id="56667344"/>
<evidence type="ECO:0000313" key="1">
    <source>
        <dbReference type="EMBL" id="RBB43260.1"/>
    </source>
</evidence>
<protein>
    <recommendedName>
        <fullName evidence="3">DUF1508 domain-containing protein</fullName>
    </recommendedName>
</protein>
<keyword evidence="2" id="KW-1185">Reference proteome</keyword>
<accession>A0A365R3G7</accession>
<evidence type="ECO:0008006" key="3">
    <source>
        <dbReference type="Google" id="ProtNLM"/>
    </source>
</evidence>
<gene>
    <name evidence="1" type="ORF">DPV79_01685</name>
</gene>
<dbReference type="Proteomes" id="UP000252458">
    <property type="component" value="Unassembled WGS sequence"/>
</dbReference>